<gene>
    <name evidence="1" type="ORF">AC579_483</name>
</gene>
<reference evidence="1 2" key="1">
    <citation type="submission" date="2015-07" db="EMBL/GenBank/DDBJ databases">
        <title>Comparative genomics of the Sigatoka disease complex on banana suggests a link between parallel evolutionary changes in Pseudocercospora fijiensis and Pseudocercospora eumusae and increased virulence on the banana host.</title>
        <authorList>
            <person name="Chang T.-C."/>
            <person name="Salvucci A."/>
            <person name="Crous P.W."/>
            <person name="Stergiopoulos I."/>
        </authorList>
    </citation>
    <scope>NUCLEOTIDE SEQUENCE [LARGE SCALE GENOMIC DNA]</scope>
    <source>
        <strain evidence="1 2">CBS 116634</strain>
    </source>
</reference>
<dbReference type="Proteomes" id="UP000073492">
    <property type="component" value="Unassembled WGS sequence"/>
</dbReference>
<dbReference type="EMBL" id="LFZO01000040">
    <property type="protein sequence ID" value="KXT16294.1"/>
    <property type="molecule type" value="Genomic_DNA"/>
</dbReference>
<protein>
    <submittedName>
        <fullName evidence="1">Uncharacterized protein</fullName>
    </submittedName>
</protein>
<comment type="caution">
    <text evidence="1">The sequence shown here is derived from an EMBL/GenBank/DDBJ whole genome shotgun (WGS) entry which is preliminary data.</text>
</comment>
<evidence type="ECO:0000313" key="1">
    <source>
        <dbReference type="EMBL" id="KXT16294.1"/>
    </source>
</evidence>
<organism evidence="1 2">
    <name type="scientific">Pseudocercospora musae</name>
    <dbReference type="NCBI Taxonomy" id="113226"/>
    <lineage>
        <taxon>Eukaryota</taxon>
        <taxon>Fungi</taxon>
        <taxon>Dikarya</taxon>
        <taxon>Ascomycota</taxon>
        <taxon>Pezizomycotina</taxon>
        <taxon>Dothideomycetes</taxon>
        <taxon>Dothideomycetidae</taxon>
        <taxon>Mycosphaerellales</taxon>
        <taxon>Mycosphaerellaceae</taxon>
        <taxon>Pseudocercospora</taxon>
    </lineage>
</organism>
<proteinExistence type="predicted"/>
<accession>A0A139IP06</accession>
<dbReference type="AlphaFoldDB" id="A0A139IP06"/>
<name>A0A139IP06_9PEZI</name>
<sequence>MVNPPLKDLWSGECVDLSLVGLDTYVTSHPGLPLSFPIDMGEVDRENGSVALDARLGEVCCDVGPASGSVYGQRASEDSIWVICKRPEAAKVFERVGAPNRLSSSDLKWA</sequence>
<keyword evidence="2" id="KW-1185">Reference proteome</keyword>
<evidence type="ECO:0000313" key="2">
    <source>
        <dbReference type="Proteomes" id="UP000073492"/>
    </source>
</evidence>